<keyword evidence="2" id="KW-1185">Reference proteome</keyword>
<accession>A0ACA9SHR6</accession>
<protein>
    <submittedName>
        <fullName evidence="1">28378_t:CDS:1</fullName>
    </submittedName>
</protein>
<gene>
    <name evidence="1" type="ORF">RPERSI_LOCUS30816</name>
</gene>
<reference evidence="1" key="1">
    <citation type="submission" date="2021-06" db="EMBL/GenBank/DDBJ databases">
        <authorList>
            <person name="Kallberg Y."/>
            <person name="Tangrot J."/>
            <person name="Rosling A."/>
        </authorList>
    </citation>
    <scope>NUCLEOTIDE SEQUENCE</scope>
    <source>
        <strain evidence="1">MA461A</strain>
    </source>
</reference>
<evidence type="ECO:0000313" key="1">
    <source>
        <dbReference type="EMBL" id="CAG8838802.1"/>
    </source>
</evidence>
<feature type="non-terminal residue" evidence="1">
    <location>
        <position position="46"/>
    </location>
</feature>
<dbReference type="Proteomes" id="UP000789920">
    <property type="component" value="Unassembled WGS sequence"/>
</dbReference>
<comment type="caution">
    <text evidence="1">The sequence shown here is derived from an EMBL/GenBank/DDBJ whole genome shotgun (WGS) entry which is preliminary data.</text>
</comment>
<sequence>NIFKELNLVYNPSSRTTLSNRLFDKELAQINKAINDDLNKAELLTL</sequence>
<organism evidence="1 2">
    <name type="scientific">Racocetra persica</name>
    <dbReference type="NCBI Taxonomy" id="160502"/>
    <lineage>
        <taxon>Eukaryota</taxon>
        <taxon>Fungi</taxon>
        <taxon>Fungi incertae sedis</taxon>
        <taxon>Mucoromycota</taxon>
        <taxon>Glomeromycotina</taxon>
        <taxon>Glomeromycetes</taxon>
        <taxon>Diversisporales</taxon>
        <taxon>Gigasporaceae</taxon>
        <taxon>Racocetra</taxon>
    </lineage>
</organism>
<evidence type="ECO:0000313" key="2">
    <source>
        <dbReference type="Proteomes" id="UP000789920"/>
    </source>
</evidence>
<dbReference type="EMBL" id="CAJVQC010121688">
    <property type="protein sequence ID" value="CAG8838802.1"/>
    <property type="molecule type" value="Genomic_DNA"/>
</dbReference>
<name>A0ACA9SHR6_9GLOM</name>
<proteinExistence type="predicted"/>
<feature type="non-terminal residue" evidence="1">
    <location>
        <position position="1"/>
    </location>
</feature>